<comment type="cofactor">
    <cofactor evidence="1 9 10">
        <name>pyridoxal 5'-phosphate</name>
        <dbReference type="ChEBI" id="CHEBI:597326"/>
    </cofactor>
</comment>
<dbReference type="Gene3D" id="3.40.640.10">
    <property type="entry name" value="Type I PLP-dependent aspartate aminotransferase-like (Major domain)"/>
    <property type="match status" value="1"/>
</dbReference>
<feature type="domain" description="Serine hydroxymethyltransferase-like" evidence="11">
    <location>
        <begin position="3"/>
        <end position="386"/>
    </location>
</feature>
<dbReference type="Pfam" id="PF00464">
    <property type="entry name" value="SHMT"/>
    <property type="match status" value="1"/>
</dbReference>
<evidence type="ECO:0000256" key="9">
    <source>
        <dbReference type="PIRSR" id="PIRSR000412-50"/>
    </source>
</evidence>
<dbReference type="GO" id="GO:0030170">
    <property type="term" value="F:pyridoxal phosphate binding"/>
    <property type="evidence" value="ECO:0007669"/>
    <property type="project" value="InterPro"/>
</dbReference>
<dbReference type="HAMAP" id="MF_00051">
    <property type="entry name" value="SHMT"/>
    <property type="match status" value="1"/>
</dbReference>
<evidence type="ECO:0000256" key="7">
    <source>
        <dbReference type="ARBA" id="ARBA00022679"/>
    </source>
</evidence>
<dbReference type="PANTHER" id="PTHR11680:SF35">
    <property type="entry name" value="SERINE HYDROXYMETHYLTRANSFERASE 1"/>
    <property type="match status" value="1"/>
</dbReference>
<dbReference type="GO" id="GO:0005739">
    <property type="term" value="C:mitochondrion"/>
    <property type="evidence" value="ECO:0007669"/>
    <property type="project" value="TreeGrafter"/>
</dbReference>
<accession>A0A6A7G3T1</accession>
<comment type="catalytic activity">
    <reaction evidence="10">
        <text>(6R)-5,10-methylene-5,6,7,8-tetrahydrofolate + glycine + H2O = (6S)-5,6,7,8-tetrahydrofolate + L-serine</text>
        <dbReference type="Rhea" id="RHEA:15481"/>
        <dbReference type="ChEBI" id="CHEBI:15377"/>
        <dbReference type="ChEBI" id="CHEBI:15636"/>
        <dbReference type="ChEBI" id="CHEBI:33384"/>
        <dbReference type="ChEBI" id="CHEBI:57305"/>
        <dbReference type="ChEBI" id="CHEBI:57453"/>
        <dbReference type="EC" id="2.1.2.1"/>
    </reaction>
</comment>
<evidence type="ECO:0000256" key="2">
    <source>
        <dbReference type="ARBA" id="ARBA00004777"/>
    </source>
</evidence>
<keyword evidence="7 10" id="KW-0808">Transferase</keyword>
<dbReference type="UniPathway" id="UPA00193"/>
<feature type="modified residue" description="N6-(pyridoxal phosphate)lysine" evidence="9">
    <location>
        <position position="234"/>
    </location>
</feature>
<dbReference type="AlphaFoldDB" id="A0A6A7G3T1"/>
<evidence type="ECO:0000256" key="5">
    <source>
        <dbReference type="ARBA" id="ARBA00016846"/>
    </source>
</evidence>
<keyword evidence="8 9" id="KW-0663">Pyridoxal phosphate</keyword>
<evidence type="ECO:0000256" key="10">
    <source>
        <dbReference type="RuleBase" id="RU000585"/>
    </source>
</evidence>
<evidence type="ECO:0000256" key="4">
    <source>
        <dbReference type="ARBA" id="ARBA00012256"/>
    </source>
</evidence>
<dbReference type="PANTHER" id="PTHR11680">
    <property type="entry name" value="SERINE HYDROXYMETHYLTRANSFERASE"/>
    <property type="match status" value="1"/>
</dbReference>
<dbReference type="InterPro" id="IPR019798">
    <property type="entry name" value="Ser_HO-MeTrfase_PLP_BS"/>
</dbReference>
<dbReference type="InterPro" id="IPR039429">
    <property type="entry name" value="SHMT-like_dom"/>
</dbReference>
<dbReference type="GO" id="GO:0019264">
    <property type="term" value="P:glycine biosynthetic process from serine"/>
    <property type="evidence" value="ECO:0007669"/>
    <property type="project" value="InterPro"/>
</dbReference>
<sequence>MELKEQDPEVYGIIKAEEQRQQNGLELIASENFTSKAVMEAMGSCLTNKYSEGLPGARYYGGNEQIDKLEILCQNRALNTFGLDSTEWGVNVQSYSGSTANFSAFTALLEPNDRLMGLNLPSGGHLSHGYYRGDTKVNASAKYFQSLPYDIDPQTGLVDYDDLEKLAKRFRPKLLIAGGSAYPRDWNYQRMRTIADSVGAFLLTDMSHYGGLVASKCLKSPFEYSDVVTTTTHKSLRGPRAALIFFKKSLASRVNFAVFPCVQGGPHNHAIAAVSVQLKEASTKEFTEYSKQVISNAKMLGEILIQKKYKIVTDGTDTHLILWDLRPIGLTGSKLEALCDAVHITVNKNSVHGDRSAFSPGGVRIGTGALTSRGFVEKDFEVVAEFLDRCVQISKEIQSNVGKKLTDFKRALETNTEVHNLAAEVADYSSVFPMPGRIL</sequence>
<dbReference type="InterPro" id="IPR015422">
    <property type="entry name" value="PyrdxlP-dep_Trfase_small"/>
</dbReference>
<comment type="similarity">
    <text evidence="3 10">Belongs to the SHMT family.</text>
</comment>
<dbReference type="InterPro" id="IPR001085">
    <property type="entry name" value="Ser_HO-MeTrfase"/>
</dbReference>
<organism evidence="12">
    <name type="scientific">Hirondellea gigas</name>
    <dbReference type="NCBI Taxonomy" id="1518452"/>
    <lineage>
        <taxon>Eukaryota</taxon>
        <taxon>Metazoa</taxon>
        <taxon>Ecdysozoa</taxon>
        <taxon>Arthropoda</taxon>
        <taxon>Crustacea</taxon>
        <taxon>Multicrustacea</taxon>
        <taxon>Malacostraca</taxon>
        <taxon>Eumalacostraca</taxon>
        <taxon>Peracarida</taxon>
        <taxon>Amphipoda</taxon>
        <taxon>Amphilochidea</taxon>
        <taxon>Lysianassida</taxon>
        <taxon>Lysianassidira</taxon>
        <taxon>Lysianassoidea</taxon>
        <taxon>Lysianassidae</taxon>
        <taxon>Hirondellea</taxon>
    </lineage>
</organism>
<dbReference type="GO" id="GO:0032259">
    <property type="term" value="P:methylation"/>
    <property type="evidence" value="ECO:0007669"/>
    <property type="project" value="UniProtKB-KW"/>
</dbReference>
<reference evidence="12" key="1">
    <citation type="submission" date="2017-11" db="EMBL/GenBank/DDBJ databases">
        <title>The sensing device of the deep-sea amphipod.</title>
        <authorList>
            <person name="Kobayashi H."/>
            <person name="Nagahama T."/>
            <person name="Arai W."/>
            <person name="Sasagawa Y."/>
            <person name="Umeda M."/>
            <person name="Hayashi T."/>
            <person name="Nikaido I."/>
            <person name="Watanabe H."/>
            <person name="Oguri K."/>
            <person name="Kitazato H."/>
            <person name="Fujioka K."/>
            <person name="Kido Y."/>
            <person name="Takami H."/>
        </authorList>
    </citation>
    <scope>NUCLEOTIDE SEQUENCE</scope>
    <source>
        <tissue evidence="12">Whole body</tissue>
    </source>
</reference>
<dbReference type="InterPro" id="IPR049943">
    <property type="entry name" value="Ser_HO-MeTrfase-like"/>
</dbReference>
<dbReference type="GO" id="GO:0008168">
    <property type="term" value="F:methyltransferase activity"/>
    <property type="evidence" value="ECO:0007669"/>
    <property type="project" value="UniProtKB-KW"/>
</dbReference>
<evidence type="ECO:0000256" key="3">
    <source>
        <dbReference type="ARBA" id="ARBA00006376"/>
    </source>
</evidence>
<dbReference type="InterPro" id="IPR015424">
    <property type="entry name" value="PyrdxlP-dep_Trfase"/>
</dbReference>
<evidence type="ECO:0000313" key="12">
    <source>
        <dbReference type="EMBL" id="LAC25698.1"/>
    </source>
</evidence>
<evidence type="ECO:0000259" key="11">
    <source>
        <dbReference type="Pfam" id="PF00464"/>
    </source>
</evidence>
<dbReference type="PROSITE" id="PS00096">
    <property type="entry name" value="SHMT"/>
    <property type="match status" value="1"/>
</dbReference>
<evidence type="ECO:0000256" key="8">
    <source>
        <dbReference type="ARBA" id="ARBA00022898"/>
    </source>
</evidence>
<dbReference type="SUPFAM" id="SSF53383">
    <property type="entry name" value="PLP-dependent transferases"/>
    <property type="match status" value="1"/>
</dbReference>
<evidence type="ECO:0000256" key="1">
    <source>
        <dbReference type="ARBA" id="ARBA00001933"/>
    </source>
</evidence>
<dbReference type="FunFam" id="3.40.640.10:FF:000097">
    <property type="entry name" value="Serine hydroxymethyltransferase"/>
    <property type="match status" value="1"/>
</dbReference>
<evidence type="ECO:0000256" key="6">
    <source>
        <dbReference type="ARBA" id="ARBA00022563"/>
    </source>
</evidence>
<dbReference type="EMBL" id="IACT01006568">
    <property type="protein sequence ID" value="LAC25698.1"/>
    <property type="molecule type" value="mRNA"/>
</dbReference>
<dbReference type="Gene3D" id="3.90.1150.10">
    <property type="entry name" value="Aspartate Aminotransferase, domain 1"/>
    <property type="match status" value="1"/>
</dbReference>
<dbReference type="GO" id="GO:0004372">
    <property type="term" value="F:glycine hydroxymethyltransferase activity"/>
    <property type="evidence" value="ECO:0007669"/>
    <property type="project" value="UniProtKB-EC"/>
</dbReference>
<dbReference type="GO" id="GO:0035999">
    <property type="term" value="P:tetrahydrofolate interconversion"/>
    <property type="evidence" value="ECO:0007669"/>
    <property type="project" value="UniProtKB-UniPathway"/>
</dbReference>
<comment type="function">
    <text evidence="10">Interconversion of serine and glycine.</text>
</comment>
<dbReference type="NCBIfam" id="NF000586">
    <property type="entry name" value="PRK00011.1"/>
    <property type="match status" value="1"/>
</dbReference>
<comment type="pathway">
    <text evidence="2 10">One-carbon metabolism; tetrahydrofolate interconversion.</text>
</comment>
<dbReference type="InterPro" id="IPR015421">
    <property type="entry name" value="PyrdxlP-dep_Trfase_major"/>
</dbReference>
<dbReference type="CDD" id="cd00378">
    <property type="entry name" value="SHMT"/>
    <property type="match status" value="1"/>
</dbReference>
<protein>
    <recommendedName>
        <fullName evidence="5 10">Serine hydroxymethyltransferase</fullName>
        <ecNumber evidence="4 10">2.1.2.1</ecNumber>
    </recommendedName>
</protein>
<name>A0A6A7G3T1_9CRUS</name>
<dbReference type="EC" id="2.1.2.1" evidence="4 10"/>
<dbReference type="PIRSF" id="PIRSF000412">
    <property type="entry name" value="SHMT"/>
    <property type="match status" value="1"/>
</dbReference>
<proteinExistence type="evidence at transcript level"/>
<keyword evidence="12" id="KW-0489">Methyltransferase</keyword>
<keyword evidence="6 10" id="KW-0554">One-carbon metabolism</keyword>